<comment type="caution">
    <text evidence="1">The sequence shown here is derived from an EMBL/GenBank/DDBJ whole genome shotgun (WGS) entry which is preliminary data.</text>
</comment>
<reference evidence="1 2" key="2">
    <citation type="submission" date="2016-08" db="EMBL/GenBank/DDBJ databases">
        <title>Pervasive Adenine N6-methylation of Active Genes in Fungi.</title>
        <authorList>
            <consortium name="DOE Joint Genome Institute"/>
            <person name="Mondo S.J."/>
            <person name="Dannebaum R.O."/>
            <person name="Kuo R.C."/>
            <person name="Labutti K."/>
            <person name="Haridas S."/>
            <person name="Kuo A."/>
            <person name="Salamov A."/>
            <person name="Ahrendt S.R."/>
            <person name="Lipzen A."/>
            <person name="Sullivan W."/>
            <person name="Andreopoulos W.B."/>
            <person name="Clum A."/>
            <person name="Lindquist E."/>
            <person name="Daum C."/>
            <person name="Ramamoorthy G.K."/>
            <person name="Gryganskyi A."/>
            <person name="Culley D."/>
            <person name="Magnuson J.K."/>
            <person name="James T.Y."/>
            <person name="O'Malley M.A."/>
            <person name="Stajich J.E."/>
            <person name="Spatafora J.W."/>
            <person name="Visel A."/>
            <person name="Grigoriev I.V."/>
        </authorList>
    </citation>
    <scope>NUCLEOTIDE SEQUENCE [LARGE SCALE GENOMIC DNA]</scope>
    <source>
        <strain evidence="1 2">S4</strain>
    </source>
</reference>
<evidence type="ECO:0000313" key="1">
    <source>
        <dbReference type="EMBL" id="ORX81119.1"/>
    </source>
</evidence>
<sequence length="120" mass="13876">MNNDNEIEEGISKIYSWSLKTIYFLLKIPVVDPTNNDFIENPWNVQSSNNNSLSHPSTVMNILSIQPVINSNSYYIESTSSVPPPSFIEQPYNYILANIQMRTLKIKWRKILCEQQVGHE</sequence>
<reference evidence="1 2" key="1">
    <citation type="submission" date="2016-08" db="EMBL/GenBank/DDBJ databases">
        <title>A Parts List for Fungal Cellulosomes Revealed by Comparative Genomics.</title>
        <authorList>
            <consortium name="DOE Joint Genome Institute"/>
            <person name="Haitjema C.H."/>
            <person name="Gilmore S.P."/>
            <person name="Henske J.K."/>
            <person name="Solomon K.V."/>
            <person name="De Groot R."/>
            <person name="Kuo A."/>
            <person name="Mondo S.J."/>
            <person name="Salamov A.A."/>
            <person name="Labutti K."/>
            <person name="Zhao Z."/>
            <person name="Chiniquy J."/>
            <person name="Barry K."/>
            <person name="Brewer H.M."/>
            <person name="Purvine S.O."/>
            <person name="Wright A.T."/>
            <person name="Boxma B."/>
            <person name="Van Alen T."/>
            <person name="Hackstein J.H."/>
            <person name="Baker S.E."/>
            <person name="Grigoriev I.V."/>
            <person name="O'Malley M.A."/>
        </authorList>
    </citation>
    <scope>NUCLEOTIDE SEQUENCE [LARGE SCALE GENOMIC DNA]</scope>
    <source>
        <strain evidence="1 2">S4</strain>
    </source>
</reference>
<evidence type="ECO:0000313" key="2">
    <source>
        <dbReference type="Proteomes" id="UP000193944"/>
    </source>
</evidence>
<dbReference type="EMBL" id="MCFG01000126">
    <property type="protein sequence ID" value="ORX81119.1"/>
    <property type="molecule type" value="Genomic_DNA"/>
</dbReference>
<name>A0A1Y1X5N3_9FUNG</name>
<dbReference type="AlphaFoldDB" id="A0A1Y1X5N3"/>
<organism evidence="1 2">
    <name type="scientific">Anaeromyces robustus</name>
    <dbReference type="NCBI Taxonomy" id="1754192"/>
    <lineage>
        <taxon>Eukaryota</taxon>
        <taxon>Fungi</taxon>
        <taxon>Fungi incertae sedis</taxon>
        <taxon>Chytridiomycota</taxon>
        <taxon>Chytridiomycota incertae sedis</taxon>
        <taxon>Neocallimastigomycetes</taxon>
        <taxon>Neocallimastigales</taxon>
        <taxon>Neocallimastigaceae</taxon>
        <taxon>Anaeromyces</taxon>
    </lineage>
</organism>
<keyword evidence="2" id="KW-1185">Reference proteome</keyword>
<dbReference type="Proteomes" id="UP000193944">
    <property type="component" value="Unassembled WGS sequence"/>
</dbReference>
<protein>
    <submittedName>
        <fullName evidence="1">Uncharacterized protein</fullName>
    </submittedName>
</protein>
<gene>
    <name evidence="1" type="ORF">BCR32DRAFT_293438</name>
</gene>
<proteinExistence type="predicted"/>
<accession>A0A1Y1X5N3</accession>